<comment type="caution">
    <text evidence="1">The sequence shown here is derived from an EMBL/GenBank/DDBJ whole genome shotgun (WGS) entry which is preliminary data.</text>
</comment>
<accession>A0ACB9ZF88</accession>
<evidence type="ECO:0000313" key="2">
    <source>
        <dbReference type="Proteomes" id="UP001497700"/>
    </source>
</evidence>
<gene>
    <name evidence="1" type="ORF">F4820DRAFT_285487</name>
</gene>
<keyword evidence="2" id="KW-1185">Reference proteome</keyword>
<sequence>MSINFPQTEEETVRFWREVDAFQTQLKLTEGCQSFTFYDGPPFATGLPHYGHLLTSTIKDIIPRYWSMKGYHVVRRFGWDTHGLPIEYEIDKTLGVSGRDAVMQMGIEKYNAECRAIVMRYAAEWRQTIERLGRWIDFDNDYKSMDVNFMESCWWVFKQLFDKDQVYRAYQIMPFSTALCTPLSHMESKQNEKTTQDPAVLVAFPVQGRDASLIIYTTTPWTLPSNLFIAVHPEFEYLEILDEESGKHYILLESGLSMLYKDKKKAKYKVVGKISGKEMIGWKYEPLFRYFVDQFADCFQVIGADYVEADEGTGLVHQAPAFGQEDYDAAVAAGFIHPGRLPPCPVDDKGLFTAEVSDYAGQHVKIADKAIIRDLRETGRLLVATQVSHVDKFCWRSDTQLIRKAVSSWFIRVTNSIPDMLANLESTTWVPSFVKEKRFTNWVANAHDWNIARNRYWGTPLPLWVSDDYEEVVCIGSIAELKELSGFTGTLDDIHRDKIDDITIPSKKGKGQLRRVDEVFDCWFESGSMPYASNHYPFENSEKFQQGNFPADFIAEGLDQTRGWFYTLSILGNKLFGVSPFRAVIVNGLVLAEDGKKMSKSLKNYPDPKTVIDKFGSDALRLYLINSPVVRGEPLRFKESGVKEVVAKVLLPLWNSYRFFYEQAVLYKKTTGNDFVTRSPETANVMDRWILADCQSMLQFIDQEMSGYRLYTVVPRLLQVIDNLTNWYIRFNRKRLKGAAGLDAEDTKAALDTLCQVLFTLVRALAPFTPFITEHIYRLLQPYLGDTLSEFANAKSVHFLAFPTVQESLFDEVIQRKVSAMQKVIQLARVARERKTIPLKTPLLTLVVIADAQQLSDIEELQNYVKEELNIRDIVLTNDEERYGIHLEARVDWPILGKKLKRDAQVVRKALPDLTQEQLRQYLKDKKITIKGIELEGSDLTIVRVIAKDNSNMVKEEGVQYEPAFLEDMIILLDTAAHPELIDDGIARDVMTRVQKMRKTAGLVPTDDVRMQYSVVSNPEGVQFDTLVSTRQSQFENTVRGPLEPFSPSGGLAESIILEEEHILSSLTLLLRLCRL</sequence>
<evidence type="ECO:0000313" key="1">
    <source>
        <dbReference type="EMBL" id="KAI4870139.1"/>
    </source>
</evidence>
<reference evidence="1 2" key="1">
    <citation type="journal article" date="2022" name="New Phytol.">
        <title>Ecological generalism drives hyperdiversity of secondary metabolite gene clusters in xylarialean endophytes.</title>
        <authorList>
            <person name="Franco M.E.E."/>
            <person name="Wisecaver J.H."/>
            <person name="Arnold A.E."/>
            <person name="Ju Y.M."/>
            <person name="Slot J.C."/>
            <person name="Ahrendt S."/>
            <person name="Moore L.P."/>
            <person name="Eastman K.E."/>
            <person name="Scott K."/>
            <person name="Konkel Z."/>
            <person name="Mondo S.J."/>
            <person name="Kuo A."/>
            <person name="Hayes R.D."/>
            <person name="Haridas S."/>
            <person name="Andreopoulos B."/>
            <person name="Riley R."/>
            <person name="LaButti K."/>
            <person name="Pangilinan J."/>
            <person name="Lipzen A."/>
            <person name="Amirebrahimi M."/>
            <person name="Yan J."/>
            <person name="Adam C."/>
            <person name="Keymanesh K."/>
            <person name="Ng V."/>
            <person name="Louie K."/>
            <person name="Northen T."/>
            <person name="Drula E."/>
            <person name="Henrissat B."/>
            <person name="Hsieh H.M."/>
            <person name="Youens-Clark K."/>
            <person name="Lutzoni F."/>
            <person name="Miadlikowska J."/>
            <person name="Eastwood D.C."/>
            <person name="Hamelin R.C."/>
            <person name="Grigoriev I.V."/>
            <person name="U'Ren J.M."/>
        </authorList>
    </citation>
    <scope>NUCLEOTIDE SEQUENCE [LARGE SCALE GENOMIC DNA]</scope>
    <source>
        <strain evidence="1 2">CBS 119005</strain>
    </source>
</reference>
<organism evidence="1 2">
    <name type="scientific">Hypoxylon rubiginosum</name>
    <dbReference type="NCBI Taxonomy" id="110542"/>
    <lineage>
        <taxon>Eukaryota</taxon>
        <taxon>Fungi</taxon>
        <taxon>Dikarya</taxon>
        <taxon>Ascomycota</taxon>
        <taxon>Pezizomycotina</taxon>
        <taxon>Sordariomycetes</taxon>
        <taxon>Xylariomycetidae</taxon>
        <taxon>Xylariales</taxon>
        <taxon>Hypoxylaceae</taxon>
        <taxon>Hypoxylon</taxon>
    </lineage>
</organism>
<protein>
    <submittedName>
        <fullName evidence="1">Isoleucyl-tRNA synthetase</fullName>
    </submittedName>
</protein>
<dbReference type="EMBL" id="MU393425">
    <property type="protein sequence ID" value="KAI4870139.1"/>
    <property type="molecule type" value="Genomic_DNA"/>
</dbReference>
<dbReference type="Proteomes" id="UP001497700">
    <property type="component" value="Unassembled WGS sequence"/>
</dbReference>
<proteinExistence type="predicted"/>
<name>A0ACB9ZF88_9PEZI</name>